<feature type="chain" id="PRO_5026025961" evidence="2">
    <location>
        <begin position="24"/>
        <end position="175"/>
    </location>
</feature>
<gene>
    <name evidence="3" type="ORF">AGLY_006044</name>
</gene>
<dbReference type="AlphaFoldDB" id="A0A6G0TUY3"/>
<dbReference type="OrthoDB" id="5984008at2759"/>
<evidence type="ECO:0000256" key="1">
    <source>
        <dbReference type="SAM" id="MobiDB-lite"/>
    </source>
</evidence>
<feature type="region of interest" description="Disordered" evidence="1">
    <location>
        <begin position="40"/>
        <end position="63"/>
    </location>
</feature>
<dbReference type="Proteomes" id="UP000475862">
    <property type="component" value="Unassembled WGS sequence"/>
</dbReference>
<feature type="signal peptide" evidence="2">
    <location>
        <begin position="1"/>
        <end position="23"/>
    </location>
</feature>
<organism evidence="3 4">
    <name type="scientific">Aphis glycines</name>
    <name type="common">Soybean aphid</name>
    <dbReference type="NCBI Taxonomy" id="307491"/>
    <lineage>
        <taxon>Eukaryota</taxon>
        <taxon>Metazoa</taxon>
        <taxon>Ecdysozoa</taxon>
        <taxon>Arthropoda</taxon>
        <taxon>Hexapoda</taxon>
        <taxon>Insecta</taxon>
        <taxon>Pterygota</taxon>
        <taxon>Neoptera</taxon>
        <taxon>Paraneoptera</taxon>
        <taxon>Hemiptera</taxon>
        <taxon>Sternorrhyncha</taxon>
        <taxon>Aphidomorpha</taxon>
        <taxon>Aphidoidea</taxon>
        <taxon>Aphididae</taxon>
        <taxon>Aphidini</taxon>
        <taxon>Aphis</taxon>
        <taxon>Aphis</taxon>
    </lineage>
</organism>
<name>A0A6G0TUY3_APHGL</name>
<sequence>MWWSSSFWCRVAVAFLLLMCRCGRYPPSSGGGRADAFAVRSGGGGGGGDEKDSTTAGGGSRWKHKGVGIGLGSGGGGGGSSHRWPNAAGRRTEMDLNVGLLMPKTSFKVRGYLRAIHDAIQVINKAYKKNRTTNFSKIYDFEERNVRSQMMSLTPSPTDGLGLKSTTLLKSPPYF</sequence>
<evidence type="ECO:0000313" key="4">
    <source>
        <dbReference type="Proteomes" id="UP000475862"/>
    </source>
</evidence>
<accession>A0A6G0TUY3</accession>
<evidence type="ECO:0000313" key="3">
    <source>
        <dbReference type="EMBL" id="KAE9538072.1"/>
    </source>
</evidence>
<protein>
    <submittedName>
        <fullName evidence="3">Uncharacterized protein</fullName>
    </submittedName>
</protein>
<evidence type="ECO:0000256" key="2">
    <source>
        <dbReference type="SAM" id="SignalP"/>
    </source>
</evidence>
<comment type="caution">
    <text evidence="3">The sequence shown here is derived from an EMBL/GenBank/DDBJ whole genome shotgun (WGS) entry which is preliminary data.</text>
</comment>
<keyword evidence="4" id="KW-1185">Reference proteome</keyword>
<proteinExistence type="predicted"/>
<reference evidence="3 4" key="1">
    <citation type="submission" date="2019-08" db="EMBL/GenBank/DDBJ databases">
        <title>The genome of the soybean aphid Biotype 1, its phylome, world population structure and adaptation to the North American continent.</title>
        <authorList>
            <person name="Giordano R."/>
            <person name="Donthu R.K."/>
            <person name="Hernandez A.G."/>
            <person name="Wright C.L."/>
            <person name="Zimin A.V."/>
        </authorList>
    </citation>
    <scope>NUCLEOTIDE SEQUENCE [LARGE SCALE GENOMIC DNA]</scope>
    <source>
        <tissue evidence="3">Whole aphids</tissue>
    </source>
</reference>
<dbReference type="EMBL" id="VYZN01000017">
    <property type="protein sequence ID" value="KAE9538072.1"/>
    <property type="molecule type" value="Genomic_DNA"/>
</dbReference>
<keyword evidence="2" id="KW-0732">Signal</keyword>